<dbReference type="InterPro" id="IPR003594">
    <property type="entry name" value="HATPase_dom"/>
</dbReference>
<keyword evidence="6" id="KW-0808">Transferase</keyword>
<dbReference type="SUPFAM" id="SSF55874">
    <property type="entry name" value="ATPase domain of HSP90 chaperone/DNA topoisomerase II/histidine kinase"/>
    <property type="match status" value="1"/>
</dbReference>
<proteinExistence type="predicted"/>
<keyword evidence="6" id="KW-0418">Kinase</keyword>
<protein>
    <recommendedName>
        <fullName evidence="2">histidine kinase</fullName>
        <ecNumber evidence="2">2.7.13.3</ecNumber>
    </recommendedName>
</protein>
<dbReference type="RefSeq" id="WP_342691145.1">
    <property type="nucleotide sequence ID" value="NZ_JBCGDP010000004.1"/>
</dbReference>
<dbReference type="PROSITE" id="PS50109">
    <property type="entry name" value="HIS_KIN"/>
    <property type="match status" value="1"/>
</dbReference>
<dbReference type="InterPro" id="IPR005467">
    <property type="entry name" value="His_kinase_dom"/>
</dbReference>
<keyword evidence="3" id="KW-0597">Phosphoprotein</keyword>
<evidence type="ECO:0000313" key="7">
    <source>
        <dbReference type="Proteomes" id="UP001468798"/>
    </source>
</evidence>
<comment type="caution">
    <text evidence="6">The sequence shown here is derived from an EMBL/GenBank/DDBJ whole genome shotgun (WGS) entry which is preliminary data.</text>
</comment>
<dbReference type="InterPro" id="IPR001315">
    <property type="entry name" value="CARD"/>
</dbReference>
<dbReference type="SMART" id="SM00387">
    <property type="entry name" value="HATPase_c"/>
    <property type="match status" value="1"/>
</dbReference>
<evidence type="ECO:0000256" key="2">
    <source>
        <dbReference type="ARBA" id="ARBA00012438"/>
    </source>
</evidence>
<evidence type="ECO:0000256" key="1">
    <source>
        <dbReference type="ARBA" id="ARBA00000085"/>
    </source>
</evidence>
<dbReference type="EMBL" id="JBCGDP010000004">
    <property type="protein sequence ID" value="MEM0576098.1"/>
    <property type="molecule type" value="Genomic_DNA"/>
</dbReference>
<accession>A0ABU9NLA7</accession>
<sequence>MYFFLKNAMQFYDRIISLILNNDFTSDFSKLSTNTNYTAIYQLYEKLKDKENDTFSKDIVYSSILNNIESGILILEKSESDWTVFLMNNYFSKHFLVPKVTKWHYLKTLLPSLCEFIEGQEFKEMKSPIQIQVDKKETQTFVIQTSATKTLNNEYYVILLDSIQKVVDKKEKEAWINLMKVISHELLNSLTPIRSLSQNLNELIQQDSLSNEDLEDIKQSVITMHNRSNHLQEFVESYRILAMLPTPKKEKSELSKLINDALQIMLPLFKKENITVNNTLNHTLWILIDKNQIEQVFINLLTNCMYALENKEDKKINISVEMNEQRLYIIIADNGSGIEPEIQDKIFLPFFTTRKKGAGIGLTLSKSIIEAHGGYLSFESEENKTQFKVCLLI</sequence>
<dbReference type="EC" id="2.7.13.3" evidence="2"/>
<feature type="domain" description="CARD" evidence="5">
    <location>
        <begin position="171"/>
        <end position="237"/>
    </location>
</feature>
<dbReference type="PANTHER" id="PTHR43547:SF2">
    <property type="entry name" value="HYBRID SIGNAL TRANSDUCTION HISTIDINE KINASE C"/>
    <property type="match status" value="1"/>
</dbReference>
<evidence type="ECO:0000313" key="6">
    <source>
        <dbReference type="EMBL" id="MEM0576098.1"/>
    </source>
</evidence>
<organism evidence="6 7">
    <name type="scientific">Flavobacterium polysaccharolyticum</name>
    <dbReference type="NCBI Taxonomy" id="3133148"/>
    <lineage>
        <taxon>Bacteria</taxon>
        <taxon>Pseudomonadati</taxon>
        <taxon>Bacteroidota</taxon>
        <taxon>Flavobacteriia</taxon>
        <taxon>Flavobacteriales</taxon>
        <taxon>Flavobacteriaceae</taxon>
        <taxon>Flavobacterium</taxon>
    </lineage>
</organism>
<feature type="domain" description="Histidine kinase" evidence="4">
    <location>
        <begin position="181"/>
        <end position="393"/>
    </location>
</feature>
<dbReference type="PRINTS" id="PR00344">
    <property type="entry name" value="BCTRLSENSOR"/>
</dbReference>
<evidence type="ECO:0000256" key="3">
    <source>
        <dbReference type="ARBA" id="ARBA00022553"/>
    </source>
</evidence>
<dbReference type="InterPro" id="IPR004358">
    <property type="entry name" value="Sig_transdc_His_kin-like_C"/>
</dbReference>
<evidence type="ECO:0000259" key="4">
    <source>
        <dbReference type="PROSITE" id="PS50109"/>
    </source>
</evidence>
<name>A0ABU9NLA7_9FLAO</name>
<dbReference type="Pfam" id="PF02518">
    <property type="entry name" value="HATPase_c"/>
    <property type="match status" value="1"/>
</dbReference>
<dbReference type="Proteomes" id="UP001468798">
    <property type="component" value="Unassembled WGS sequence"/>
</dbReference>
<dbReference type="PANTHER" id="PTHR43547">
    <property type="entry name" value="TWO-COMPONENT HISTIDINE KINASE"/>
    <property type="match status" value="1"/>
</dbReference>
<reference evidence="6 7" key="1">
    <citation type="submission" date="2024-03" db="EMBL/GenBank/DDBJ databases">
        <title>Two novel species of the genus Flavobacterium exhibiting potentially degradation of complex polysaccharides.</title>
        <authorList>
            <person name="Lian X."/>
        </authorList>
    </citation>
    <scope>NUCLEOTIDE SEQUENCE [LARGE SCALE GENOMIC DNA]</scope>
    <source>
        <strain evidence="6 7">N6</strain>
    </source>
</reference>
<gene>
    <name evidence="6" type="ORF">WFZ86_06275</name>
</gene>
<dbReference type="Gene3D" id="3.30.565.10">
    <property type="entry name" value="Histidine kinase-like ATPase, C-terminal domain"/>
    <property type="match status" value="1"/>
</dbReference>
<dbReference type="PROSITE" id="PS50209">
    <property type="entry name" value="CARD"/>
    <property type="match status" value="1"/>
</dbReference>
<keyword evidence="7" id="KW-1185">Reference proteome</keyword>
<dbReference type="GO" id="GO:0016301">
    <property type="term" value="F:kinase activity"/>
    <property type="evidence" value="ECO:0007669"/>
    <property type="project" value="UniProtKB-KW"/>
</dbReference>
<evidence type="ECO:0000259" key="5">
    <source>
        <dbReference type="PROSITE" id="PS50209"/>
    </source>
</evidence>
<comment type="catalytic activity">
    <reaction evidence="1">
        <text>ATP + protein L-histidine = ADP + protein N-phospho-L-histidine.</text>
        <dbReference type="EC" id="2.7.13.3"/>
    </reaction>
</comment>
<dbReference type="InterPro" id="IPR036890">
    <property type="entry name" value="HATPase_C_sf"/>
</dbReference>